<evidence type="ECO:0000256" key="1">
    <source>
        <dbReference type="SAM" id="MobiDB-lite"/>
    </source>
</evidence>
<evidence type="ECO:0000313" key="2">
    <source>
        <dbReference type="EMBL" id="KAG2270878.1"/>
    </source>
</evidence>
<feature type="region of interest" description="Disordered" evidence="1">
    <location>
        <begin position="1"/>
        <end position="20"/>
    </location>
</feature>
<evidence type="ECO:0000313" key="3">
    <source>
        <dbReference type="Proteomes" id="UP000886595"/>
    </source>
</evidence>
<accession>A0A8X7QJE0</accession>
<protein>
    <submittedName>
        <fullName evidence="2">Uncharacterized protein</fullName>
    </submittedName>
</protein>
<dbReference type="EMBL" id="JAAMPC010000013">
    <property type="protein sequence ID" value="KAG2270878.1"/>
    <property type="molecule type" value="Genomic_DNA"/>
</dbReference>
<comment type="caution">
    <text evidence="2">The sequence shown here is derived from an EMBL/GenBank/DDBJ whole genome shotgun (WGS) entry which is preliminary data.</text>
</comment>
<feature type="compositionally biased region" description="Polar residues" evidence="1">
    <location>
        <begin position="1"/>
        <end position="18"/>
    </location>
</feature>
<reference evidence="2 3" key="1">
    <citation type="submission" date="2020-02" db="EMBL/GenBank/DDBJ databases">
        <authorList>
            <person name="Ma Q."/>
            <person name="Huang Y."/>
            <person name="Song X."/>
            <person name="Pei D."/>
        </authorList>
    </citation>
    <scope>NUCLEOTIDE SEQUENCE [LARGE SCALE GENOMIC DNA]</scope>
    <source>
        <strain evidence="2">Sxm20200214</strain>
        <tissue evidence="2">Leaf</tissue>
    </source>
</reference>
<dbReference type="Proteomes" id="UP000886595">
    <property type="component" value="Unassembled WGS sequence"/>
</dbReference>
<sequence>MSSPPSLSTFSLQSSQPNVDAASPFGPVLAVHSLVMVLNSSIIFATVPLSAAAEKYDPGTTTVQWFLQRHSLLNIHFSKVISKLDLQSNCHLKFLHFHI</sequence>
<organism evidence="2 3">
    <name type="scientific">Brassica carinata</name>
    <name type="common">Ethiopian mustard</name>
    <name type="synonym">Abyssinian cabbage</name>
    <dbReference type="NCBI Taxonomy" id="52824"/>
    <lineage>
        <taxon>Eukaryota</taxon>
        <taxon>Viridiplantae</taxon>
        <taxon>Streptophyta</taxon>
        <taxon>Embryophyta</taxon>
        <taxon>Tracheophyta</taxon>
        <taxon>Spermatophyta</taxon>
        <taxon>Magnoliopsida</taxon>
        <taxon>eudicotyledons</taxon>
        <taxon>Gunneridae</taxon>
        <taxon>Pentapetalae</taxon>
        <taxon>rosids</taxon>
        <taxon>malvids</taxon>
        <taxon>Brassicales</taxon>
        <taxon>Brassicaceae</taxon>
        <taxon>Brassiceae</taxon>
        <taxon>Brassica</taxon>
    </lineage>
</organism>
<gene>
    <name evidence="2" type="ORF">Bca52824_065433</name>
</gene>
<dbReference type="AlphaFoldDB" id="A0A8X7QJE0"/>
<keyword evidence="3" id="KW-1185">Reference proteome</keyword>
<name>A0A8X7QJE0_BRACI</name>
<proteinExistence type="predicted"/>